<proteinExistence type="predicted"/>
<reference evidence="1 2" key="1">
    <citation type="submission" date="2021-02" db="EMBL/GenBank/DDBJ databases">
        <title>De Novo genome assembly of isolated myxobacteria.</title>
        <authorList>
            <person name="Stevens D.C."/>
        </authorList>
    </citation>
    <scope>NUCLEOTIDE SEQUENCE [LARGE SCALE GENOMIC DNA]</scope>
    <source>
        <strain evidence="1 2">SCHIC003</strain>
    </source>
</reference>
<dbReference type="RefSeq" id="WP_206715528.1">
    <property type="nucleotide sequence ID" value="NZ_CP071091.1"/>
</dbReference>
<sequence>MKGAGGDAYCKEVLAWVEQAPAETMFVDLARYLHTRVIRDCDRVFGPGANDAPDAWTTEGAFRLYVTGALLVDDNQGAKAVPALSELLRAQVSL</sequence>
<keyword evidence="2" id="KW-1185">Reference proteome</keyword>
<dbReference type="Proteomes" id="UP000663090">
    <property type="component" value="Chromosome"/>
</dbReference>
<evidence type="ECO:0000313" key="1">
    <source>
        <dbReference type="EMBL" id="QSQ13725.1"/>
    </source>
</evidence>
<name>A0ABX7N4T1_9BACT</name>
<accession>A0ABX7N4T1</accession>
<gene>
    <name evidence="1" type="ORF">JY572_36250</name>
</gene>
<evidence type="ECO:0000313" key="2">
    <source>
        <dbReference type="Proteomes" id="UP000663090"/>
    </source>
</evidence>
<dbReference type="EMBL" id="CP071091">
    <property type="protein sequence ID" value="QSQ13725.1"/>
    <property type="molecule type" value="Genomic_DNA"/>
</dbReference>
<organism evidence="1 2">
    <name type="scientific">Myxococcus landrumensis</name>
    <dbReference type="NCBI Taxonomy" id="2813577"/>
    <lineage>
        <taxon>Bacteria</taxon>
        <taxon>Pseudomonadati</taxon>
        <taxon>Myxococcota</taxon>
        <taxon>Myxococcia</taxon>
        <taxon>Myxococcales</taxon>
        <taxon>Cystobacterineae</taxon>
        <taxon>Myxococcaceae</taxon>
        <taxon>Myxococcus</taxon>
    </lineage>
</organism>
<protein>
    <submittedName>
        <fullName evidence="1">Uncharacterized protein</fullName>
    </submittedName>
</protein>